<evidence type="ECO:0000313" key="4">
    <source>
        <dbReference type="EMBL" id="RKF14248.1"/>
    </source>
</evidence>
<dbReference type="PRINTS" id="PR00455">
    <property type="entry name" value="HTHTETR"/>
</dbReference>
<dbReference type="SUPFAM" id="SSF46689">
    <property type="entry name" value="Homeodomain-like"/>
    <property type="match status" value="1"/>
</dbReference>
<name>A0A420E763_9ALTE</name>
<keyword evidence="5" id="KW-1185">Reference proteome</keyword>
<dbReference type="OrthoDB" id="9816320at2"/>
<reference evidence="4 5" key="1">
    <citation type="submission" date="2018-09" db="EMBL/GenBank/DDBJ databases">
        <authorList>
            <person name="Wang Z."/>
        </authorList>
    </citation>
    <scope>NUCLEOTIDE SEQUENCE [LARGE SCALE GENOMIC DNA]</scope>
    <source>
        <strain evidence="4 5">ALS 81</strain>
    </source>
</reference>
<dbReference type="GO" id="GO:0003700">
    <property type="term" value="F:DNA-binding transcription factor activity"/>
    <property type="evidence" value="ECO:0007669"/>
    <property type="project" value="TreeGrafter"/>
</dbReference>
<evidence type="ECO:0000256" key="2">
    <source>
        <dbReference type="PROSITE-ProRule" id="PRU00335"/>
    </source>
</evidence>
<dbReference type="Proteomes" id="UP000286482">
    <property type="component" value="Unassembled WGS sequence"/>
</dbReference>
<feature type="DNA-binding region" description="H-T-H motif" evidence="2">
    <location>
        <begin position="45"/>
        <end position="64"/>
    </location>
</feature>
<sequence>MNAFPIPEGLAMRKKPQQARTKQLVDKILLASAELLEQEGLAALNTNSIAERAQIDIASLYRFFRNKEAILFALSMAHYETLHLSLDQATDKVRYTPLIDVYFELLDSMPKMPYYKLAYTSLEELFISDPNFQPLFRWSFEVASKRVFSWLRMSGCSWDDKSVDEFAQFVVESTYSYNRSMLRLNESERESFDKWMRFSTASVFNQVLTSDSSPL</sequence>
<dbReference type="InterPro" id="IPR009057">
    <property type="entry name" value="Homeodomain-like_sf"/>
</dbReference>
<evidence type="ECO:0000313" key="5">
    <source>
        <dbReference type="Proteomes" id="UP000286482"/>
    </source>
</evidence>
<comment type="caution">
    <text evidence="4">The sequence shown here is derived from an EMBL/GenBank/DDBJ whole genome shotgun (WGS) entry which is preliminary data.</text>
</comment>
<dbReference type="Pfam" id="PF00440">
    <property type="entry name" value="TetR_N"/>
    <property type="match status" value="1"/>
</dbReference>
<protein>
    <submittedName>
        <fullName evidence="4">TetR/AcrR family transcriptional regulator</fullName>
    </submittedName>
</protein>
<dbReference type="PANTHER" id="PTHR30055:SF226">
    <property type="entry name" value="HTH-TYPE TRANSCRIPTIONAL REGULATOR PKSA"/>
    <property type="match status" value="1"/>
</dbReference>
<dbReference type="Gene3D" id="1.10.357.10">
    <property type="entry name" value="Tetracycline Repressor, domain 2"/>
    <property type="match status" value="1"/>
</dbReference>
<evidence type="ECO:0000256" key="1">
    <source>
        <dbReference type="ARBA" id="ARBA00023125"/>
    </source>
</evidence>
<organism evidence="4 5">
    <name type="scientific">Alginatibacterium sediminis</name>
    <dbReference type="NCBI Taxonomy" id="2164068"/>
    <lineage>
        <taxon>Bacteria</taxon>
        <taxon>Pseudomonadati</taxon>
        <taxon>Pseudomonadota</taxon>
        <taxon>Gammaproteobacteria</taxon>
        <taxon>Alteromonadales</taxon>
        <taxon>Alteromonadaceae</taxon>
        <taxon>Alginatibacterium</taxon>
    </lineage>
</organism>
<dbReference type="AlphaFoldDB" id="A0A420E763"/>
<proteinExistence type="predicted"/>
<dbReference type="InterPro" id="IPR001647">
    <property type="entry name" value="HTH_TetR"/>
</dbReference>
<dbReference type="PROSITE" id="PS50977">
    <property type="entry name" value="HTH_TETR_2"/>
    <property type="match status" value="1"/>
</dbReference>
<dbReference type="PANTHER" id="PTHR30055">
    <property type="entry name" value="HTH-TYPE TRANSCRIPTIONAL REGULATOR RUTR"/>
    <property type="match status" value="1"/>
</dbReference>
<dbReference type="GO" id="GO:0000976">
    <property type="term" value="F:transcription cis-regulatory region binding"/>
    <property type="evidence" value="ECO:0007669"/>
    <property type="project" value="TreeGrafter"/>
</dbReference>
<keyword evidence="1 2" id="KW-0238">DNA-binding</keyword>
<feature type="domain" description="HTH tetR-type" evidence="3">
    <location>
        <begin position="22"/>
        <end position="82"/>
    </location>
</feature>
<accession>A0A420E763</accession>
<dbReference type="RefSeq" id="WP_120356059.1">
    <property type="nucleotide sequence ID" value="NZ_RAQO01000009.1"/>
</dbReference>
<dbReference type="EMBL" id="RAQO01000009">
    <property type="protein sequence ID" value="RKF14248.1"/>
    <property type="molecule type" value="Genomic_DNA"/>
</dbReference>
<dbReference type="InterPro" id="IPR050109">
    <property type="entry name" value="HTH-type_TetR-like_transc_reg"/>
</dbReference>
<gene>
    <name evidence="4" type="ORF">DBZ36_16385</name>
</gene>
<evidence type="ECO:0000259" key="3">
    <source>
        <dbReference type="PROSITE" id="PS50977"/>
    </source>
</evidence>